<comment type="subcellular location">
    <subcellularLocation>
        <location evidence="1 3">Nucleus</location>
    </subcellularLocation>
</comment>
<organism evidence="6 7">
    <name type="scientific">Spirodela intermedia</name>
    <name type="common">Intermediate duckweed</name>
    <dbReference type="NCBI Taxonomy" id="51605"/>
    <lineage>
        <taxon>Eukaryota</taxon>
        <taxon>Viridiplantae</taxon>
        <taxon>Streptophyta</taxon>
        <taxon>Embryophyta</taxon>
        <taxon>Tracheophyta</taxon>
        <taxon>Spermatophyta</taxon>
        <taxon>Magnoliopsida</taxon>
        <taxon>Liliopsida</taxon>
        <taxon>Araceae</taxon>
        <taxon>Lemnoideae</taxon>
        <taxon>Spirodela</taxon>
    </lineage>
</organism>
<evidence type="ECO:0000256" key="1">
    <source>
        <dbReference type="ARBA" id="ARBA00004123"/>
    </source>
</evidence>
<feature type="region of interest" description="Disordered" evidence="4">
    <location>
        <begin position="24"/>
        <end position="68"/>
    </location>
</feature>
<dbReference type="GO" id="GO:0006355">
    <property type="term" value="P:regulation of DNA-templated transcription"/>
    <property type="evidence" value="ECO:0007669"/>
    <property type="project" value="TreeGrafter"/>
</dbReference>
<feature type="region of interest" description="Disordered" evidence="4">
    <location>
        <begin position="136"/>
        <end position="166"/>
    </location>
</feature>
<gene>
    <name evidence="6" type="ORF">SI8410_14018930</name>
</gene>
<evidence type="ECO:0000256" key="2">
    <source>
        <dbReference type="ARBA" id="ARBA00023242"/>
    </source>
</evidence>
<sequence length="462" mass="49788">MSSCLSGGGGRAAYGFDLDIVVKSSSSSPTTSSSRSTHSSPSSTLSEACNSPLAISTKRARTPRKRPNQTYNEAAALLSTVYPNIFSAKSLPKLCKKKNPRPLEDTFSEPTAELLPTFPAIGDAGFLLQQYVPDEPSPRIELRPTSSSERSSACLSPTSADLPEANSPAGLVEDDDFDAESILDEEVGEGIDSIMGNLSFKATNGGGGGGDSAHPNPLFGYGIGGIFKFRHGYRGNMRRALKRADDSEWWRSPTVEVLKIAPKLKPAVAPPPSPTADKKKKKKVQKVERVDKVLDRAARVGEKTEEEEAKEKTQPPHTALKPSLSLKLNYEDVLKAWSGRGSPFSGDVDSSEDPADNIARLSQIVLFPEAAAAAAGGVREASVLRYKEKRRTRLFSKKIRYQVRKVNADRRPRMKASVRALSLSLSLSGVVCLSLSNVVGPVSRNPTGEVRSKAFSRSSVRS</sequence>
<feature type="compositionally biased region" description="Polar residues" evidence="4">
    <location>
        <begin position="144"/>
        <end position="159"/>
    </location>
</feature>
<dbReference type="Pfam" id="PF06203">
    <property type="entry name" value="CCT"/>
    <property type="match status" value="1"/>
</dbReference>
<reference evidence="6" key="1">
    <citation type="submission" date="2020-02" db="EMBL/GenBank/DDBJ databases">
        <authorList>
            <person name="Scholz U."/>
            <person name="Mascher M."/>
            <person name="Fiebig A."/>
        </authorList>
    </citation>
    <scope>NUCLEOTIDE SEQUENCE</scope>
</reference>
<keyword evidence="7" id="KW-1185">Reference proteome</keyword>
<keyword evidence="2 3" id="KW-0539">Nucleus</keyword>
<name>A0A7I8LEK5_SPIIN</name>
<evidence type="ECO:0000259" key="5">
    <source>
        <dbReference type="PROSITE" id="PS51017"/>
    </source>
</evidence>
<dbReference type="InterPro" id="IPR052453">
    <property type="entry name" value="CONSTANS-like_ZF"/>
</dbReference>
<dbReference type="Proteomes" id="UP000663760">
    <property type="component" value="Chromosome 14"/>
</dbReference>
<feature type="domain" description="CCT" evidence="5">
    <location>
        <begin position="379"/>
        <end position="421"/>
    </location>
</feature>
<evidence type="ECO:0000313" key="7">
    <source>
        <dbReference type="Proteomes" id="UP000663760"/>
    </source>
</evidence>
<proteinExistence type="predicted"/>
<accession>A0A7I8LEK5</accession>
<feature type="compositionally biased region" description="Low complexity" evidence="4">
    <location>
        <begin position="24"/>
        <end position="46"/>
    </location>
</feature>
<evidence type="ECO:0000313" key="6">
    <source>
        <dbReference type="EMBL" id="CAA7408252.1"/>
    </source>
</evidence>
<feature type="region of interest" description="Disordered" evidence="4">
    <location>
        <begin position="265"/>
        <end position="320"/>
    </location>
</feature>
<dbReference type="EMBL" id="LR746277">
    <property type="protein sequence ID" value="CAA7408252.1"/>
    <property type="molecule type" value="Genomic_DNA"/>
</dbReference>
<dbReference type="AlphaFoldDB" id="A0A7I8LEK5"/>
<evidence type="ECO:0000256" key="4">
    <source>
        <dbReference type="SAM" id="MobiDB-lite"/>
    </source>
</evidence>
<dbReference type="InterPro" id="IPR010402">
    <property type="entry name" value="CCT_domain"/>
</dbReference>
<feature type="compositionally biased region" description="Basic residues" evidence="4">
    <location>
        <begin position="58"/>
        <end position="67"/>
    </location>
</feature>
<dbReference type="PANTHER" id="PTHR31874">
    <property type="entry name" value="CCT MOTIF FAMILY PROTEIN, EXPRESSED"/>
    <property type="match status" value="1"/>
</dbReference>
<dbReference type="PROSITE" id="PS51017">
    <property type="entry name" value="CCT"/>
    <property type="match status" value="1"/>
</dbReference>
<dbReference type="OrthoDB" id="153872at2759"/>
<protein>
    <recommendedName>
        <fullName evidence="5">CCT domain-containing protein</fullName>
    </recommendedName>
</protein>
<dbReference type="GO" id="GO:0005634">
    <property type="term" value="C:nucleus"/>
    <property type="evidence" value="ECO:0007669"/>
    <property type="project" value="UniProtKB-SubCell"/>
</dbReference>
<evidence type="ECO:0000256" key="3">
    <source>
        <dbReference type="PROSITE-ProRule" id="PRU00357"/>
    </source>
</evidence>
<dbReference type="PANTHER" id="PTHR31874:SF10">
    <property type="entry name" value="PROTEIN CHLOROPLAST IMPORT APPARATUS 2"/>
    <property type="match status" value="1"/>
</dbReference>
<feature type="compositionally biased region" description="Basic and acidic residues" evidence="4">
    <location>
        <begin position="285"/>
        <end position="314"/>
    </location>
</feature>